<name>A0A915DG52_9BILA</name>
<evidence type="ECO:0000313" key="1">
    <source>
        <dbReference type="Proteomes" id="UP000887574"/>
    </source>
</evidence>
<proteinExistence type="predicted"/>
<protein>
    <submittedName>
        <fullName evidence="2">Uncharacterized protein</fullName>
    </submittedName>
</protein>
<dbReference type="WBParaSite" id="jg19103">
    <property type="protein sequence ID" value="jg19103"/>
    <property type="gene ID" value="jg19103"/>
</dbReference>
<dbReference type="AlphaFoldDB" id="A0A915DG52"/>
<organism evidence="1 2">
    <name type="scientific">Ditylenchus dipsaci</name>
    <dbReference type="NCBI Taxonomy" id="166011"/>
    <lineage>
        <taxon>Eukaryota</taxon>
        <taxon>Metazoa</taxon>
        <taxon>Ecdysozoa</taxon>
        <taxon>Nematoda</taxon>
        <taxon>Chromadorea</taxon>
        <taxon>Rhabditida</taxon>
        <taxon>Tylenchina</taxon>
        <taxon>Tylenchomorpha</taxon>
        <taxon>Sphaerularioidea</taxon>
        <taxon>Anguinidae</taxon>
        <taxon>Anguininae</taxon>
        <taxon>Ditylenchus</taxon>
    </lineage>
</organism>
<sequence length="44" mass="4949">MDVDDAQKEWTTGGNRKRLDGCLSAVDRERVGFIANRSSCESFK</sequence>
<reference evidence="2" key="1">
    <citation type="submission" date="2022-11" db="UniProtKB">
        <authorList>
            <consortium name="WormBaseParasite"/>
        </authorList>
    </citation>
    <scope>IDENTIFICATION</scope>
</reference>
<accession>A0A915DG52</accession>
<dbReference type="Proteomes" id="UP000887574">
    <property type="component" value="Unplaced"/>
</dbReference>
<keyword evidence="1" id="KW-1185">Reference proteome</keyword>
<evidence type="ECO:0000313" key="2">
    <source>
        <dbReference type="WBParaSite" id="jg19103"/>
    </source>
</evidence>